<feature type="domain" description="Protein kinase" evidence="11">
    <location>
        <begin position="72"/>
        <end position="307"/>
    </location>
</feature>
<evidence type="ECO:0000256" key="9">
    <source>
        <dbReference type="ARBA" id="ARBA00048679"/>
    </source>
</evidence>
<keyword evidence="4" id="KW-0808">Transferase</keyword>
<dbReference type="FunFam" id="3.30.200.20:FF:000753">
    <property type="entry name" value="Serine/Threonine Kinase"/>
    <property type="match status" value="1"/>
</dbReference>
<evidence type="ECO:0000256" key="6">
    <source>
        <dbReference type="ARBA" id="ARBA00022777"/>
    </source>
</evidence>
<evidence type="ECO:0000313" key="12">
    <source>
        <dbReference type="EMBL" id="KAH9297561.1"/>
    </source>
</evidence>
<feature type="region of interest" description="Disordered" evidence="10">
    <location>
        <begin position="273"/>
        <end position="307"/>
    </location>
</feature>
<dbReference type="PANTHER" id="PTHR45637">
    <property type="entry name" value="FLIPPASE KINASE 1-RELATED"/>
    <property type="match status" value="1"/>
</dbReference>
<dbReference type="InterPro" id="IPR011009">
    <property type="entry name" value="Kinase-like_dom_sf"/>
</dbReference>
<evidence type="ECO:0000259" key="11">
    <source>
        <dbReference type="PROSITE" id="PS50011"/>
    </source>
</evidence>
<feature type="non-terminal residue" evidence="12">
    <location>
        <position position="1"/>
    </location>
</feature>
<proteinExistence type="inferred from homology"/>
<keyword evidence="7" id="KW-0067">ATP-binding</keyword>
<feature type="region of interest" description="Disordered" evidence="10">
    <location>
        <begin position="235"/>
        <end position="255"/>
    </location>
</feature>
<dbReference type="EC" id="2.7.11.1" evidence="2"/>
<comment type="catalytic activity">
    <reaction evidence="9">
        <text>L-seryl-[protein] + ATP = O-phospho-L-seryl-[protein] + ADP + H(+)</text>
        <dbReference type="Rhea" id="RHEA:17989"/>
        <dbReference type="Rhea" id="RHEA-COMP:9863"/>
        <dbReference type="Rhea" id="RHEA-COMP:11604"/>
        <dbReference type="ChEBI" id="CHEBI:15378"/>
        <dbReference type="ChEBI" id="CHEBI:29999"/>
        <dbReference type="ChEBI" id="CHEBI:30616"/>
        <dbReference type="ChEBI" id="CHEBI:83421"/>
        <dbReference type="ChEBI" id="CHEBI:456216"/>
        <dbReference type="EC" id="2.7.11.1"/>
    </reaction>
</comment>
<dbReference type="GO" id="GO:0004674">
    <property type="term" value="F:protein serine/threonine kinase activity"/>
    <property type="evidence" value="ECO:0007669"/>
    <property type="project" value="UniProtKB-KW"/>
</dbReference>
<dbReference type="PROSITE" id="PS50011">
    <property type="entry name" value="PROTEIN_KINASE_DOM"/>
    <property type="match status" value="1"/>
</dbReference>
<dbReference type="GO" id="GO:0005524">
    <property type="term" value="F:ATP binding"/>
    <property type="evidence" value="ECO:0007669"/>
    <property type="project" value="UniProtKB-KW"/>
</dbReference>
<keyword evidence="5" id="KW-0547">Nucleotide-binding</keyword>
<evidence type="ECO:0000256" key="3">
    <source>
        <dbReference type="ARBA" id="ARBA00022527"/>
    </source>
</evidence>
<dbReference type="InterPro" id="IPR000719">
    <property type="entry name" value="Prot_kinase_dom"/>
</dbReference>
<keyword evidence="13" id="KW-1185">Reference proteome</keyword>
<accession>A0AA38CA06</accession>
<evidence type="ECO:0000256" key="8">
    <source>
        <dbReference type="ARBA" id="ARBA00047899"/>
    </source>
</evidence>
<evidence type="ECO:0000256" key="4">
    <source>
        <dbReference type="ARBA" id="ARBA00022679"/>
    </source>
</evidence>
<dbReference type="FunFam" id="1.10.510.10:FF:000277">
    <property type="entry name" value="protein kinase PINOID"/>
    <property type="match status" value="1"/>
</dbReference>
<evidence type="ECO:0000256" key="7">
    <source>
        <dbReference type="ARBA" id="ARBA00022840"/>
    </source>
</evidence>
<evidence type="ECO:0000313" key="13">
    <source>
        <dbReference type="Proteomes" id="UP000824469"/>
    </source>
</evidence>
<dbReference type="Pfam" id="PF00069">
    <property type="entry name" value="Pkinase"/>
    <property type="match status" value="1"/>
</dbReference>
<protein>
    <recommendedName>
        <fullName evidence="2">non-specific serine/threonine protein kinase</fullName>
        <ecNumber evidence="2">2.7.11.1</ecNumber>
    </recommendedName>
</protein>
<dbReference type="InterPro" id="IPR008271">
    <property type="entry name" value="Ser/Thr_kinase_AS"/>
</dbReference>
<comment type="catalytic activity">
    <reaction evidence="8">
        <text>L-threonyl-[protein] + ATP = O-phospho-L-threonyl-[protein] + ADP + H(+)</text>
        <dbReference type="Rhea" id="RHEA:46608"/>
        <dbReference type="Rhea" id="RHEA-COMP:11060"/>
        <dbReference type="Rhea" id="RHEA-COMP:11605"/>
        <dbReference type="ChEBI" id="CHEBI:15378"/>
        <dbReference type="ChEBI" id="CHEBI:30013"/>
        <dbReference type="ChEBI" id="CHEBI:30616"/>
        <dbReference type="ChEBI" id="CHEBI:61977"/>
        <dbReference type="ChEBI" id="CHEBI:456216"/>
        <dbReference type="EC" id="2.7.11.1"/>
    </reaction>
</comment>
<keyword evidence="6" id="KW-0418">Kinase</keyword>
<name>A0AA38CA06_TAXCH</name>
<sequence length="307" mass="34250">FNSISESSVSSSSFSCVSSSLGLSSARSSISNDKPATSLPCNANKPHKANDAAWEAMRAVRCQDGPIGLSHFRLLKKVGSGDIGKVYMCQLRGFEESTSCVYAMKVVDKEALVHRNKLHRADVEKQILSTLDHPFLPTLYAHFDAFHYSCLVMEYCSAGDLHSLRQRQRGKRFCIKSARFYAAEVVLALEYLHMMGVIYRDLKPENVLVREDGHVMLSDFDLSFRCEVVPTMRQRPADASETRSSSARKPARPEPVTRRCLFPWTVARKSKAERKAAAAQQPAELVAEPTDARSKSFVGTHEYLAPE</sequence>
<evidence type="ECO:0000256" key="10">
    <source>
        <dbReference type="SAM" id="MobiDB-lite"/>
    </source>
</evidence>
<evidence type="ECO:0000256" key="2">
    <source>
        <dbReference type="ARBA" id="ARBA00012513"/>
    </source>
</evidence>
<gene>
    <name evidence="12" type="ORF">KI387_029243</name>
</gene>
<reference evidence="12 13" key="1">
    <citation type="journal article" date="2021" name="Nat. Plants">
        <title>The Taxus genome provides insights into paclitaxel biosynthesis.</title>
        <authorList>
            <person name="Xiong X."/>
            <person name="Gou J."/>
            <person name="Liao Q."/>
            <person name="Li Y."/>
            <person name="Zhou Q."/>
            <person name="Bi G."/>
            <person name="Li C."/>
            <person name="Du R."/>
            <person name="Wang X."/>
            <person name="Sun T."/>
            <person name="Guo L."/>
            <person name="Liang H."/>
            <person name="Lu P."/>
            <person name="Wu Y."/>
            <person name="Zhang Z."/>
            <person name="Ro D.K."/>
            <person name="Shang Y."/>
            <person name="Huang S."/>
            <person name="Yan J."/>
        </authorList>
    </citation>
    <scope>NUCLEOTIDE SEQUENCE [LARGE SCALE GENOMIC DNA]</scope>
    <source>
        <strain evidence="12">Ta-2019</strain>
    </source>
</reference>
<feature type="non-terminal residue" evidence="12">
    <location>
        <position position="307"/>
    </location>
</feature>
<dbReference type="Proteomes" id="UP000824469">
    <property type="component" value="Unassembled WGS sequence"/>
</dbReference>
<dbReference type="AlphaFoldDB" id="A0AA38CA06"/>
<comment type="similarity">
    <text evidence="1">Belongs to the protein kinase superfamily. AGC Ser/Thr protein kinase family.</text>
</comment>
<dbReference type="EMBL" id="JAHRHJ020000010">
    <property type="protein sequence ID" value="KAH9297561.1"/>
    <property type="molecule type" value="Genomic_DNA"/>
</dbReference>
<dbReference type="PROSITE" id="PS00108">
    <property type="entry name" value="PROTEIN_KINASE_ST"/>
    <property type="match status" value="1"/>
</dbReference>
<comment type="caution">
    <text evidence="12">The sequence shown here is derived from an EMBL/GenBank/DDBJ whole genome shotgun (WGS) entry which is preliminary data.</text>
</comment>
<evidence type="ECO:0000256" key="1">
    <source>
        <dbReference type="ARBA" id="ARBA00009903"/>
    </source>
</evidence>
<evidence type="ECO:0000256" key="5">
    <source>
        <dbReference type="ARBA" id="ARBA00022741"/>
    </source>
</evidence>
<dbReference type="Gene3D" id="3.30.200.20">
    <property type="entry name" value="Phosphorylase Kinase, domain 1"/>
    <property type="match status" value="1"/>
</dbReference>
<dbReference type="Gene3D" id="1.10.510.10">
    <property type="entry name" value="Transferase(Phosphotransferase) domain 1"/>
    <property type="match status" value="1"/>
</dbReference>
<organism evidence="12 13">
    <name type="scientific">Taxus chinensis</name>
    <name type="common">Chinese yew</name>
    <name type="synonym">Taxus wallichiana var. chinensis</name>
    <dbReference type="NCBI Taxonomy" id="29808"/>
    <lineage>
        <taxon>Eukaryota</taxon>
        <taxon>Viridiplantae</taxon>
        <taxon>Streptophyta</taxon>
        <taxon>Embryophyta</taxon>
        <taxon>Tracheophyta</taxon>
        <taxon>Spermatophyta</taxon>
        <taxon>Pinopsida</taxon>
        <taxon>Pinidae</taxon>
        <taxon>Conifers II</taxon>
        <taxon>Cupressales</taxon>
        <taxon>Taxaceae</taxon>
        <taxon>Taxus</taxon>
    </lineage>
</organism>
<dbReference type="SMART" id="SM00220">
    <property type="entry name" value="S_TKc"/>
    <property type="match status" value="1"/>
</dbReference>
<dbReference type="OMA" id="IGKVYMC"/>
<keyword evidence="3" id="KW-0723">Serine/threonine-protein kinase</keyword>
<feature type="compositionally biased region" description="Low complexity" evidence="10">
    <location>
        <begin position="277"/>
        <end position="289"/>
    </location>
</feature>
<dbReference type="SUPFAM" id="SSF56112">
    <property type="entry name" value="Protein kinase-like (PK-like)"/>
    <property type="match status" value="1"/>
</dbReference>